<organism evidence="3 4">
    <name type="scientific">Sphagnurus paluster</name>
    <dbReference type="NCBI Taxonomy" id="117069"/>
    <lineage>
        <taxon>Eukaryota</taxon>
        <taxon>Fungi</taxon>
        <taxon>Dikarya</taxon>
        <taxon>Basidiomycota</taxon>
        <taxon>Agaricomycotina</taxon>
        <taxon>Agaricomycetes</taxon>
        <taxon>Agaricomycetidae</taxon>
        <taxon>Agaricales</taxon>
        <taxon>Tricholomatineae</taxon>
        <taxon>Lyophyllaceae</taxon>
        <taxon>Sphagnurus</taxon>
    </lineage>
</organism>
<comment type="caution">
    <text evidence="3">The sequence shown here is derived from an EMBL/GenBank/DDBJ whole genome shotgun (WGS) entry which is preliminary data.</text>
</comment>
<keyword evidence="4" id="KW-1185">Reference proteome</keyword>
<accession>A0A9P7GPA3</accession>
<sequence length="311" mass="34348">MDSLDDVHTLATPTIPHMLYVLTEKLPAFIVEKSKKTGAKHVKLLVVDALAELFHTTEKTTKMVLIDRAKNLAQISTLLHSLANKHQIAVLVLNEVVDVFERENRQDAVDGHLLYSEQSRWFGRAHSIPGENRKEASLGLAWANQVNARILLSRTGRRRYLDNNENPRAKRPKLDDSTSSSTVPSLSTTSTEDLTLIRRFSVIFSSVSKPISIDYIVTEAGLTALSGDDHASVTNEGPAPSVLSSIAELPPTPVVAETRSEISPLDIGTVEESRSVDKHTFQNRGDAEEDEWETYWSSNDISAVELDGLPS</sequence>
<dbReference type="GO" id="GO:0045003">
    <property type="term" value="P:double-strand break repair via synthesis-dependent strand annealing"/>
    <property type="evidence" value="ECO:0007669"/>
    <property type="project" value="TreeGrafter"/>
</dbReference>
<dbReference type="GO" id="GO:0071140">
    <property type="term" value="P:resolution of mitotic recombination intermediates"/>
    <property type="evidence" value="ECO:0007669"/>
    <property type="project" value="TreeGrafter"/>
</dbReference>
<dbReference type="PANTHER" id="PTHR46487:SF1">
    <property type="entry name" value="DNA REPAIR PROTEIN XRCC3"/>
    <property type="match status" value="1"/>
</dbReference>
<feature type="region of interest" description="Disordered" evidence="1">
    <location>
        <begin position="161"/>
        <end position="188"/>
    </location>
</feature>
<dbReference type="SUPFAM" id="SSF52540">
    <property type="entry name" value="P-loop containing nucleoside triphosphate hydrolases"/>
    <property type="match status" value="1"/>
</dbReference>
<dbReference type="InterPro" id="IPR027417">
    <property type="entry name" value="P-loop_NTPase"/>
</dbReference>
<dbReference type="Proteomes" id="UP000717328">
    <property type="component" value="Unassembled WGS sequence"/>
</dbReference>
<dbReference type="AlphaFoldDB" id="A0A9P7GPA3"/>
<evidence type="ECO:0000313" key="3">
    <source>
        <dbReference type="EMBL" id="KAG5652955.1"/>
    </source>
</evidence>
<evidence type="ECO:0000313" key="4">
    <source>
        <dbReference type="Proteomes" id="UP000717328"/>
    </source>
</evidence>
<dbReference type="GO" id="GO:0033065">
    <property type="term" value="C:Rad51C-XRCC3 complex"/>
    <property type="evidence" value="ECO:0007669"/>
    <property type="project" value="TreeGrafter"/>
</dbReference>
<feature type="compositionally biased region" description="Low complexity" evidence="1">
    <location>
        <begin position="177"/>
        <end position="188"/>
    </location>
</feature>
<evidence type="ECO:0000256" key="1">
    <source>
        <dbReference type="SAM" id="MobiDB-lite"/>
    </source>
</evidence>
<dbReference type="GO" id="GO:0090656">
    <property type="term" value="P:t-circle formation"/>
    <property type="evidence" value="ECO:0007669"/>
    <property type="project" value="TreeGrafter"/>
</dbReference>
<dbReference type="GO" id="GO:0000400">
    <property type="term" value="F:four-way junction DNA binding"/>
    <property type="evidence" value="ECO:0007669"/>
    <property type="project" value="TreeGrafter"/>
</dbReference>
<dbReference type="GO" id="GO:0000722">
    <property type="term" value="P:telomere maintenance via recombination"/>
    <property type="evidence" value="ECO:0007669"/>
    <property type="project" value="TreeGrafter"/>
</dbReference>
<dbReference type="EMBL" id="JABCKI010000085">
    <property type="protein sequence ID" value="KAG5652955.1"/>
    <property type="molecule type" value="Genomic_DNA"/>
</dbReference>
<dbReference type="OrthoDB" id="1861185at2759"/>
<dbReference type="InterPro" id="IPR013632">
    <property type="entry name" value="Rad51_C"/>
</dbReference>
<proteinExistence type="predicted"/>
<feature type="compositionally biased region" description="Basic and acidic residues" evidence="1">
    <location>
        <begin position="271"/>
        <end position="280"/>
    </location>
</feature>
<evidence type="ECO:0000259" key="2">
    <source>
        <dbReference type="Pfam" id="PF08423"/>
    </source>
</evidence>
<dbReference type="GO" id="GO:0005657">
    <property type="term" value="C:replication fork"/>
    <property type="evidence" value="ECO:0007669"/>
    <property type="project" value="TreeGrafter"/>
</dbReference>
<gene>
    <name evidence="3" type="ORF">H0H81_002963</name>
</gene>
<name>A0A9P7GPA3_9AGAR</name>
<dbReference type="Gene3D" id="3.40.50.300">
    <property type="entry name" value="P-loop containing nucleotide triphosphate hydrolases"/>
    <property type="match status" value="1"/>
</dbReference>
<reference evidence="3" key="1">
    <citation type="submission" date="2021-02" db="EMBL/GenBank/DDBJ databases">
        <authorList>
            <person name="Nieuwenhuis M."/>
            <person name="Van De Peppel L.J.J."/>
        </authorList>
    </citation>
    <scope>NUCLEOTIDE SEQUENCE</scope>
    <source>
        <strain evidence="3">D49</strain>
    </source>
</reference>
<dbReference type="PANTHER" id="PTHR46487">
    <property type="entry name" value="DNA REPAIR PROTEIN XRCC3"/>
    <property type="match status" value="1"/>
</dbReference>
<protein>
    <recommendedName>
        <fullName evidence="2">Rad51-like C-terminal domain-containing protein</fullName>
    </recommendedName>
</protein>
<feature type="region of interest" description="Disordered" evidence="1">
    <location>
        <begin position="268"/>
        <end position="296"/>
    </location>
</feature>
<reference evidence="3" key="2">
    <citation type="submission" date="2021-10" db="EMBL/GenBank/DDBJ databases">
        <title>Phylogenomics reveals ancestral predisposition of the termite-cultivated fungus Termitomyces towards a domesticated lifestyle.</title>
        <authorList>
            <person name="Auxier B."/>
            <person name="Grum-Grzhimaylo A."/>
            <person name="Cardenas M.E."/>
            <person name="Lodge J.D."/>
            <person name="Laessoe T."/>
            <person name="Pedersen O."/>
            <person name="Smith M.E."/>
            <person name="Kuyper T.W."/>
            <person name="Franco-Molano E.A."/>
            <person name="Baroni T.J."/>
            <person name="Aanen D.K."/>
        </authorList>
    </citation>
    <scope>NUCLEOTIDE SEQUENCE</scope>
    <source>
        <strain evidence="3">D49</strain>
    </source>
</reference>
<feature type="compositionally biased region" description="Basic and acidic residues" evidence="1">
    <location>
        <begin position="161"/>
        <end position="176"/>
    </location>
</feature>
<dbReference type="Pfam" id="PF08423">
    <property type="entry name" value="Rad51"/>
    <property type="match status" value="1"/>
</dbReference>
<feature type="domain" description="Rad51-like C-terminal" evidence="2">
    <location>
        <begin position="24"/>
        <end position="98"/>
    </location>
</feature>